<protein>
    <submittedName>
        <fullName evidence="1">Uncharacterized protein</fullName>
    </submittedName>
</protein>
<evidence type="ECO:0000313" key="2">
    <source>
        <dbReference type="Proteomes" id="UP000321635"/>
    </source>
</evidence>
<keyword evidence="2" id="KW-1185">Reference proteome</keyword>
<reference evidence="1 2" key="1">
    <citation type="submission" date="2019-07" db="EMBL/GenBank/DDBJ databases">
        <title>Whole genome shotgun sequence of Acetobacter nitrogenifigens NBRC 105050.</title>
        <authorList>
            <person name="Hosoyama A."/>
            <person name="Uohara A."/>
            <person name="Ohji S."/>
            <person name="Ichikawa N."/>
        </authorList>
    </citation>
    <scope>NUCLEOTIDE SEQUENCE [LARGE SCALE GENOMIC DNA]</scope>
    <source>
        <strain evidence="1 2">NBRC 105050</strain>
    </source>
</reference>
<organism evidence="1 2">
    <name type="scientific">Acetobacter nitrogenifigens DSM 23921 = NBRC 105050</name>
    <dbReference type="NCBI Taxonomy" id="1120919"/>
    <lineage>
        <taxon>Bacteria</taxon>
        <taxon>Pseudomonadati</taxon>
        <taxon>Pseudomonadota</taxon>
        <taxon>Alphaproteobacteria</taxon>
        <taxon>Acetobacterales</taxon>
        <taxon>Acetobacteraceae</taxon>
        <taxon>Acetobacter</taxon>
    </lineage>
</organism>
<name>A0A511XAQ1_9PROT</name>
<comment type="caution">
    <text evidence="1">The sequence shown here is derived from an EMBL/GenBank/DDBJ whole genome shotgun (WGS) entry which is preliminary data.</text>
</comment>
<dbReference type="EMBL" id="BJYF01000009">
    <property type="protein sequence ID" value="GEN60026.1"/>
    <property type="molecule type" value="Genomic_DNA"/>
</dbReference>
<accession>A0A511XAQ1</accession>
<evidence type="ECO:0000313" key="1">
    <source>
        <dbReference type="EMBL" id="GEN60026.1"/>
    </source>
</evidence>
<dbReference type="Proteomes" id="UP000321635">
    <property type="component" value="Unassembled WGS sequence"/>
</dbReference>
<proteinExistence type="predicted"/>
<dbReference type="AlphaFoldDB" id="A0A511XAQ1"/>
<sequence>MKQAGQKWQVSVWGEVTISFEGVRESGRKAFAGESKKRSVAHCGGPIERIFQLIALTVTLFCMHFMTNSPLDQGRFYLLPRYGGALQVP</sequence>
<gene>
    <name evidence="1" type="ORF">ANI02nite_19100</name>
</gene>